<proteinExistence type="predicted"/>
<name>A0A2M6WI95_9BACT</name>
<dbReference type="Gene3D" id="3.60.15.10">
    <property type="entry name" value="Ribonuclease Z/Hydroxyacylglutathione hydrolase-like"/>
    <property type="match status" value="1"/>
</dbReference>
<dbReference type="PANTHER" id="PTHR43546:SF3">
    <property type="entry name" value="UPF0173 METAL-DEPENDENT HYDROLASE MJ1163"/>
    <property type="match status" value="1"/>
</dbReference>
<comment type="caution">
    <text evidence="1">The sequence shown here is derived from an EMBL/GenBank/DDBJ whole genome shotgun (WGS) entry which is preliminary data.</text>
</comment>
<gene>
    <name evidence="1" type="ORF">COU08_02145</name>
</gene>
<sequence>MKHIVIALILVAFGVGVFLFLPQDSQKAVEFKDTSSDTMIKKDDIIVTPISHASAVLDWGGTIIYSDPVGGAEAFLGQPKPDIVFITHEHADHFDVVTLNAVLVDSTKLIVPQSVVDKLPEDFSHPVTILSNGEITTYQDFTIEAVPAYNIREEALSNHPGGRDNGYVIEHSGKRVYFSGDSEDTPEMRVLQNIDIAFVAMNLPYTMSVESAADAVLAFVPKQVYPYHYRTPGGFSDVARFKTLVNRGNPEIAVIQRVWYPDLEM</sequence>
<dbReference type="AlphaFoldDB" id="A0A2M6WI95"/>
<organism evidence="1 2">
    <name type="scientific">Candidatus Harrisonbacteria bacterium CG10_big_fil_rev_8_21_14_0_10_42_17</name>
    <dbReference type="NCBI Taxonomy" id="1974584"/>
    <lineage>
        <taxon>Bacteria</taxon>
        <taxon>Candidatus Harrisoniibacteriota</taxon>
    </lineage>
</organism>
<dbReference type="Proteomes" id="UP000228635">
    <property type="component" value="Unassembled WGS sequence"/>
</dbReference>
<dbReference type="SUPFAM" id="SSF56281">
    <property type="entry name" value="Metallo-hydrolase/oxidoreductase"/>
    <property type="match status" value="1"/>
</dbReference>
<evidence type="ECO:0000313" key="2">
    <source>
        <dbReference type="Proteomes" id="UP000228635"/>
    </source>
</evidence>
<accession>A0A2M6WI95</accession>
<dbReference type="GO" id="GO:0016787">
    <property type="term" value="F:hydrolase activity"/>
    <property type="evidence" value="ECO:0007669"/>
    <property type="project" value="UniProtKB-KW"/>
</dbReference>
<evidence type="ECO:0000313" key="1">
    <source>
        <dbReference type="EMBL" id="PIT92502.1"/>
    </source>
</evidence>
<reference evidence="2" key="1">
    <citation type="submission" date="2017-09" db="EMBL/GenBank/DDBJ databases">
        <title>Depth-based differentiation of microbial function through sediment-hosted aquifers and enrichment of novel symbionts in the deep terrestrial subsurface.</title>
        <authorList>
            <person name="Probst A.J."/>
            <person name="Ladd B."/>
            <person name="Jarett J.K."/>
            <person name="Geller-Mcgrath D.E."/>
            <person name="Sieber C.M.K."/>
            <person name="Emerson J.B."/>
            <person name="Anantharaman K."/>
            <person name="Thomas B.C."/>
            <person name="Malmstrom R."/>
            <person name="Stieglmeier M."/>
            <person name="Klingl A."/>
            <person name="Woyke T."/>
            <person name="Ryan C.M."/>
            <person name="Banfield J.F."/>
        </authorList>
    </citation>
    <scope>NUCLEOTIDE SEQUENCE [LARGE SCALE GENOMIC DNA]</scope>
</reference>
<keyword evidence="1" id="KW-0378">Hydrolase</keyword>
<dbReference type="EMBL" id="PFBA01000019">
    <property type="protein sequence ID" value="PIT92502.1"/>
    <property type="molecule type" value="Genomic_DNA"/>
</dbReference>
<protein>
    <submittedName>
        <fullName evidence="1">MBL fold metallo-hydrolase</fullName>
    </submittedName>
</protein>
<dbReference type="PANTHER" id="PTHR43546">
    <property type="entry name" value="UPF0173 METAL-DEPENDENT HYDROLASE MJ1163-RELATED"/>
    <property type="match status" value="1"/>
</dbReference>
<dbReference type="InterPro" id="IPR036866">
    <property type="entry name" value="RibonucZ/Hydroxyglut_hydro"/>
</dbReference>
<dbReference type="InterPro" id="IPR050114">
    <property type="entry name" value="UPF0173_UPF0282_UlaG_hydrolase"/>
</dbReference>
<dbReference type="Pfam" id="PF13483">
    <property type="entry name" value="Lactamase_B_3"/>
    <property type="match status" value="1"/>
</dbReference>